<keyword evidence="3" id="KW-1185">Reference proteome</keyword>
<dbReference type="GO" id="GO:0003677">
    <property type="term" value="F:DNA binding"/>
    <property type="evidence" value="ECO:0007669"/>
    <property type="project" value="UniProtKB-KW"/>
</dbReference>
<organism evidence="2 3">
    <name type="scientific">Rufibacter radiotolerans</name>
    <dbReference type="NCBI Taxonomy" id="1379910"/>
    <lineage>
        <taxon>Bacteria</taxon>
        <taxon>Pseudomonadati</taxon>
        <taxon>Bacteroidota</taxon>
        <taxon>Cytophagia</taxon>
        <taxon>Cytophagales</taxon>
        <taxon>Hymenobacteraceae</taxon>
        <taxon>Rufibacter</taxon>
    </lineage>
</organism>
<dbReference type="PATRIC" id="fig|1379910.4.peg.77"/>
<keyword evidence="2" id="KW-0238">DNA-binding</keyword>
<dbReference type="Proteomes" id="UP000036458">
    <property type="component" value="Chromosome"/>
</dbReference>
<feature type="domain" description="Helix-turn-helix" evidence="1">
    <location>
        <begin position="24"/>
        <end position="73"/>
    </location>
</feature>
<dbReference type="OrthoDB" id="597977at2"/>
<dbReference type="AlphaFoldDB" id="A0A0H4VFP5"/>
<accession>A0A0H4VFP5</accession>
<evidence type="ECO:0000313" key="2">
    <source>
        <dbReference type="EMBL" id="AKQ44440.1"/>
    </source>
</evidence>
<dbReference type="SUPFAM" id="SSF46955">
    <property type="entry name" value="Putative DNA-binding domain"/>
    <property type="match status" value="1"/>
</dbReference>
<reference evidence="2 3" key="1">
    <citation type="submission" date="2015-01" db="EMBL/GenBank/DDBJ databases">
        <title>Rufibacter sp./DG31D/ whole genome sequencing.</title>
        <authorList>
            <person name="Kim M.K."/>
            <person name="Srinivasan S."/>
            <person name="Lee J.-J."/>
        </authorList>
    </citation>
    <scope>NUCLEOTIDE SEQUENCE [LARGE SCALE GENOMIC DNA]</scope>
    <source>
        <strain evidence="2 3">DG31D</strain>
    </source>
</reference>
<evidence type="ECO:0000313" key="3">
    <source>
        <dbReference type="Proteomes" id="UP000036458"/>
    </source>
</evidence>
<name>A0A0H4VFP5_9BACT</name>
<gene>
    <name evidence="2" type="ORF">TH63_00375</name>
</gene>
<dbReference type="KEGG" id="ruf:TH63_00375"/>
<sequence>MELQNLEARLKNIESLLLTQKTVLNFDEAAAYTGLSKSYLYKLTSAAGIPHFKPQGKHIYFNKLEVDQWLQRNPCKPLDKALIEEQADTYISLNKMGGARC</sequence>
<proteinExistence type="predicted"/>
<evidence type="ECO:0000259" key="1">
    <source>
        <dbReference type="Pfam" id="PF12728"/>
    </source>
</evidence>
<dbReference type="NCBIfam" id="TIGR01764">
    <property type="entry name" value="excise"/>
    <property type="match status" value="1"/>
</dbReference>
<dbReference type="InterPro" id="IPR009061">
    <property type="entry name" value="DNA-bd_dom_put_sf"/>
</dbReference>
<protein>
    <submittedName>
        <fullName evidence="2">DNA-binding protein</fullName>
    </submittedName>
</protein>
<dbReference type="Pfam" id="PF12728">
    <property type="entry name" value="HTH_17"/>
    <property type="match status" value="1"/>
</dbReference>
<dbReference type="InterPro" id="IPR010093">
    <property type="entry name" value="SinI_DNA-bd"/>
</dbReference>
<dbReference type="STRING" id="1379910.TH63_00375"/>
<dbReference type="InterPro" id="IPR041657">
    <property type="entry name" value="HTH_17"/>
</dbReference>
<dbReference type="RefSeq" id="WP_048919177.1">
    <property type="nucleotide sequence ID" value="NZ_CP010777.1"/>
</dbReference>
<dbReference type="EMBL" id="CP010777">
    <property type="protein sequence ID" value="AKQ44440.1"/>
    <property type="molecule type" value="Genomic_DNA"/>
</dbReference>